<keyword evidence="3" id="KW-1185">Reference proteome</keyword>
<keyword evidence="1" id="KW-0732">Signal</keyword>
<evidence type="ECO:0000313" key="3">
    <source>
        <dbReference type="Proteomes" id="UP001516400"/>
    </source>
</evidence>
<proteinExistence type="predicted"/>
<sequence>MMSKYIFITAIFLLVFVVEYGNCVTCLSCKTAQRYCSEPTVSTTCSGQMCYAYLDTSTFESNRGCTGDSGLCQKTKNTKSCSVCSSDKCNNKKV</sequence>
<reference evidence="2 3" key="1">
    <citation type="journal article" date="2021" name="BMC Biol.">
        <title>Horizontally acquired antibacterial genes associated with adaptive radiation of ladybird beetles.</title>
        <authorList>
            <person name="Li H.S."/>
            <person name="Tang X.F."/>
            <person name="Huang Y.H."/>
            <person name="Xu Z.Y."/>
            <person name="Chen M.L."/>
            <person name="Du X.Y."/>
            <person name="Qiu B.Y."/>
            <person name="Chen P.T."/>
            <person name="Zhang W."/>
            <person name="Slipinski A."/>
            <person name="Escalona H.E."/>
            <person name="Waterhouse R.M."/>
            <person name="Zwick A."/>
            <person name="Pang H."/>
        </authorList>
    </citation>
    <scope>NUCLEOTIDE SEQUENCE [LARGE SCALE GENOMIC DNA]</scope>
    <source>
        <strain evidence="2">SYSU2018</strain>
    </source>
</reference>
<evidence type="ECO:0000256" key="1">
    <source>
        <dbReference type="SAM" id="SignalP"/>
    </source>
</evidence>
<dbReference type="Proteomes" id="UP001516400">
    <property type="component" value="Unassembled WGS sequence"/>
</dbReference>
<dbReference type="AlphaFoldDB" id="A0ABD2P6R5"/>
<comment type="caution">
    <text evidence="2">The sequence shown here is derived from an EMBL/GenBank/DDBJ whole genome shotgun (WGS) entry which is preliminary data.</text>
</comment>
<protein>
    <submittedName>
        <fullName evidence="2">Uncharacterized protein</fullName>
    </submittedName>
</protein>
<accession>A0ABD2P6R5</accession>
<organism evidence="2 3">
    <name type="scientific">Cryptolaemus montrouzieri</name>
    <dbReference type="NCBI Taxonomy" id="559131"/>
    <lineage>
        <taxon>Eukaryota</taxon>
        <taxon>Metazoa</taxon>
        <taxon>Ecdysozoa</taxon>
        <taxon>Arthropoda</taxon>
        <taxon>Hexapoda</taxon>
        <taxon>Insecta</taxon>
        <taxon>Pterygota</taxon>
        <taxon>Neoptera</taxon>
        <taxon>Endopterygota</taxon>
        <taxon>Coleoptera</taxon>
        <taxon>Polyphaga</taxon>
        <taxon>Cucujiformia</taxon>
        <taxon>Coccinelloidea</taxon>
        <taxon>Coccinellidae</taxon>
        <taxon>Scymninae</taxon>
        <taxon>Scymnini</taxon>
        <taxon>Cryptolaemus</taxon>
    </lineage>
</organism>
<dbReference type="EMBL" id="JABFTP020000185">
    <property type="protein sequence ID" value="KAL3286175.1"/>
    <property type="molecule type" value="Genomic_DNA"/>
</dbReference>
<gene>
    <name evidence="2" type="ORF">HHI36_000687</name>
</gene>
<name>A0ABD2P6R5_9CUCU</name>
<evidence type="ECO:0000313" key="2">
    <source>
        <dbReference type="EMBL" id="KAL3286175.1"/>
    </source>
</evidence>
<feature type="signal peptide" evidence="1">
    <location>
        <begin position="1"/>
        <end position="23"/>
    </location>
</feature>
<feature type="chain" id="PRO_5044893506" evidence="1">
    <location>
        <begin position="24"/>
        <end position="94"/>
    </location>
</feature>